<dbReference type="EMBL" id="CAJVRM010000742">
    <property type="protein sequence ID" value="CAG8983838.1"/>
    <property type="molecule type" value="Genomic_DNA"/>
</dbReference>
<dbReference type="SUPFAM" id="SSF53098">
    <property type="entry name" value="Ribonuclease H-like"/>
    <property type="match status" value="1"/>
</dbReference>
<dbReference type="Gene3D" id="3.30.420.10">
    <property type="entry name" value="Ribonuclease H-like superfamily/Ribonuclease H"/>
    <property type="match status" value="1"/>
</dbReference>
<gene>
    <name evidence="2" type="ORF">HYALB_00005476</name>
</gene>
<evidence type="ECO:0000259" key="1">
    <source>
        <dbReference type="PROSITE" id="PS50822"/>
    </source>
</evidence>
<reference evidence="2" key="1">
    <citation type="submission" date="2021-07" db="EMBL/GenBank/DDBJ databases">
        <authorList>
            <person name="Durling M."/>
        </authorList>
    </citation>
    <scope>NUCLEOTIDE SEQUENCE</scope>
</reference>
<dbReference type="OrthoDB" id="10252740at2759"/>
<comment type="caution">
    <text evidence="2">The sequence shown here is derived from an EMBL/GenBank/DDBJ whole genome shotgun (WGS) entry which is preliminary data.</text>
</comment>
<accession>A0A9N9M1Q4</accession>
<dbReference type="Proteomes" id="UP000701801">
    <property type="component" value="Unassembled WGS sequence"/>
</dbReference>
<protein>
    <recommendedName>
        <fullName evidence="1">Piwi domain-containing protein</fullName>
    </recommendedName>
</protein>
<dbReference type="PROSITE" id="PS50822">
    <property type="entry name" value="PIWI"/>
    <property type="match status" value="1"/>
</dbReference>
<dbReference type="InterPro" id="IPR012337">
    <property type="entry name" value="RNaseH-like_sf"/>
</dbReference>
<sequence>MQEKRVDFYAEIKRWGDCVIGIPTVCCLGEKICGDKVSCGMSANLCLKLNAKLKGVNHQLRRNVTAVDKFYGATEVPKNTMLVGADVTHPKNGDDGCPSIAGIVATDDPNSGNYLASAILQRGTQEEISELAAMIKERVIAWQDKAMVAMYPKKTPGGPKTTQKPGNLTTLPSHIFFYRDGVSELQLGMVRKEELPQIKGGCGMALKELTSQKKISIKAWEPKVIMFVVVKRHHASFFNTWLPNPDTTQPLSEADQKEEKKNLPAGTLIDTKVVAPFRKEFYLQSHQSDEGTARSACYILIEDESWLTMEQLQEATHHFCYTGTRATKCPSTCVAARYADLLCDRLRHYLRPALTNSYRPSITSNDKSGDLDPADFANDENIWAIEKSSGQERDKSKNPWHERMDGIMFYI</sequence>
<dbReference type="GO" id="GO:0003676">
    <property type="term" value="F:nucleic acid binding"/>
    <property type="evidence" value="ECO:0007669"/>
    <property type="project" value="InterPro"/>
</dbReference>
<proteinExistence type="predicted"/>
<organism evidence="2 3">
    <name type="scientific">Hymenoscyphus albidus</name>
    <dbReference type="NCBI Taxonomy" id="595503"/>
    <lineage>
        <taxon>Eukaryota</taxon>
        <taxon>Fungi</taxon>
        <taxon>Dikarya</taxon>
        <taxon>Ascomycota</taxon>
        <taxon>Pezizomycotina</taxon>
        <taxon>Leotiomycetes</taxon>
        <taxon>Helotiales</taxon>
        <taxon>Helotiaceae</taxon>
        <taxon>Hymenoscyphus</taxon>
    </lineage>
</organism>
<dbReference type="InterPro" id="IPR003165">
    <property type="entry name" value="Piwi"/>
</dbReference>
<dbReference type="PANTHER" id="PTHR22891">
    <property type="entry name" value="EUKARYOTIC TRANSLATION INITIATION FACTOR 2C"/>
    <property type="match status" value="1"/>
</dbReference>
<dbReference type="InterPro" id="IPR036397">
    <property type="entry name" value="RNaseH_sf"/>
</dbReference>
<dbReference type="Gene3D" id="3.40.50.2300">
    <property type="match status" value="1"/>
</dbReference>
<evidence type="ECO:0000313" key="2">
    <source>
        <dbReference type="EMBL" id="CAG8983838.1"/>
    </source>
</evidence>
<feature type="domain" description="Piwi" evidence="1">
    <location>
        <begin position="1"/>
        <end position="351"/>
    </location>
</feature>
<dbReference type="SMART" id="SM00950">
    <property type="entry name" value="Piwi"/>
    <property type="match status" value="1"/>
</dbReference>
<name>A0A9N9M1Q4_9HELO</name>
<keyword evidence="3" id="KW-1185">Reference proteome</keyword>
<dbReference type="AlphaFoldDB" id="A0A9N9M1Q4"/>
<dbReference type="Pfam" id="PF02171">
    <property type="entry name" value="Piwi"/>
    <property type="match status" value="2"/>
</dbReference>
<evidence type="ECO:0000313" key="3">
    <source>
        <dbReference type="Proteomes" id="UP000701801"/>
    </source>
</evidence>